<dbReference type="SUPFAM" id="SSF51445">
    <property type="entry name" value="(Trans)glycosidases"/>
    <property type="match status" value="1"/>
</dbReference>
<dbReference type="InterPro" id="IPR050985">
    <property type="entry name" value="Alpha-glycosidase_related"/>
</dbReference>
<dbReference type="PANTHER" id="PTHR43053:SF3">
    <property type="entry name" value="ALPHA-GALACTOSIDASE C-RELATED"/>
    <property type="match status" value="1"/>
</dbReference>
<dbReference type="PANTHER" id="PTHR43053">
    <property type="entry name" value="GLYCOSIDASE FAMILY 31"/>
    <property type="match status" value="1"/>
</dbReference>
<dbReference type="InterPro" id="IPR031705">
    <property type="entry name" value="Glyco_hydro_36_C"/>
</dbReference>
<dbReference type="Gene3D" id="2.60.40.1180">
    <property type="entry name" value="Golgi alpha-mannosidase II"/>
    <property type="match status" value="1"/>
</dbReference>
<dbReference type="PRINTS" id="PR00743">
    <property type="entry name" value="GLHYDRLASE36"/>
</dbReference>
<evidence type="ECO:0000256" key="1">
    <source>
        <dbReference type="ARBA" id="ARBA00001255"/>
    </source>
</evidence>
<accession>A0ABD5EB28</accession>
<evidence type="ECO:0000313" key="9">
    <source>
        <dbReference type="Proteomes" id="UP001183607"/>
    </source>
</evidence>
<dbReference type="GO" id="GO:0004557">
    <property type="term" value="F:alpha-galactosidase activity"/>
    <property type="evidence" value="ECO:0007669"/>
    <property type="project" value="UniProtKB-EC"/>
</dbReference>
<evidence type="ECO:0000259" key="6">
    <source>
        <dbReference type="Pfam" id="PF16874"/>
    </source>
</evidence>
<dbReference type="InterPro" id="IPR031704">
    <property type="entry name" value="Glyco_hydro_36_N"/>
</dbReference>
<dbReference type="CDD" id="cd14791">
    <property type="entry name" value="GH36"/>
    <property type="match status" value="1"/>
</dbReference>
<evidence type="ECO:0000256" key="2">
    <source>
        <dbReference type="ARBA" id="ARBA00012755"/>
    </source>
</evidence>
<dbReference type="InterPro" id="IPR038417">
    <property type="entry name" value="Alpga-gal_N_sf"/>
</dbReference>
<dbReference type="Pfam" id="PF16874">
    <property type="entry name" value="Glyco_hydro_36C"/>
    <property type="match status" value="1"/>
</dbReference>
<feature type="domain" description="Glycosyl hydrolase family 36 N-terminal" evidence="7">
    <location>
        <begin position="74"/>
        <end position="277"/>
    </location>
</feature>
<dbReference type="RefSeq" id="WP_093854099.1">
    <property type="nucleotide sequence ID" value="NZ_JAVRER010000044.1"/>
</dbReference>
<feature type="domain" description="Glycosyl hydrolase family 36 C-terminal" evidence="6">
    <location>
        <begin position="669"/>
        <end position="718"/>
    </location>
</feature>
<feature type="region of interest" description="Disordered" evidence="5">
    <location>
        <begin position="724"/>
        <end position="743"/>
    </location>
</feature>
<dbReference type="GO" id="GO:0016052">
    <property type="term" value="P:carbohydrate catabolic process"/>
    <property type="evidence" value="ECO:0007669"/>
    <property type="project" value="UniProtKB-ARBA"/>
</dbReference>
<dbReference type="AlphaFoldDB" id="A0ABD5EB28"/>
<proteinExistence type="predicted"/>
<protein>
    <recommendedName>
        <fullName evidence="2">alpha-galactosidase</fullName>
        <ecNumber evidence="2">3.2.1.22</ecNumber>
    </recommendedName>
</protein>
<comment type="caution">
    <text evidence="8">The sequence shown here is derived from an EMBL/GenBank/DDBJ whole genome shotgun (WGS) entry which is preliminary data.</text>
</comment>
<evidence type="ECO:0000256" key="5">
    <source>
        <dbReference type="SAM" id="MobiDB-lite"/>
    </source>
</evidence>
<sequence>MSTYETTSGPSGTTTGKPRWVLRTERTVYAVTLGGDGDGDGPAAGRWPELSVWGPRGAEDGPSPLDWSRRTHYLTPADIAPAEYIPAGQRPFTGADLVVARPDGERGVWWRFETAEQDDDRSLALTFLDEHLGLRVVLRYESVPDTDVVLRWTELSCTGADPLRLERLDSAAVNVPVGARGARLTALSGQWAQEFTRTRTELIRGRYEIGSTQGVPGHAYAPWLAVQDAALPEEGDTPTYGIALEWSGNWHISADAEPPGLVRVRAGRVPHEGAVLLRPGQNLSTPRLACAFSPDGLGGLSRVWHRYERRLSGDRLERTRKVLYNSWEATSFAVDAGSQLELARAAADMGVELFVVDDGWFPGRDDETGGLGDWYPDPAAFPRGFGAFVDDVRALGMDFGLWVEPEAVSPRSRLYAEHPEWVYRVEGRPSRRVREQLLLDLGREDVQEFVLATLDHLLGEYAVSYLKWDMNRPPTERGRPGTRPADTDLDAEHVAGYLRVLDHLRERHPHVTVEGCASGGGRVEHATLARTDVVWPSDNTAPLDRLAIQYGYLHAHAPHTMSAWVTDSPGVFDPRPRSLDFRFVSALSGVLGIGADIRRWPAARRARAAEWIARYKDVRTLVHHGDVHLLGTPEDTTYGTQHTAPDGGRIAVTALATGRLDGAPLIPGRPARLRLRGLDPADRYRDEHSGREYGAAHLLHAGLPFTWSADHDAELVVLSRLARESAATPAASRAARPEEQTRP</sequence>
<dbReference type="Pfam" id="PF02065">
    <property type="entry name" value="Melibiase"/>
    <property type="match status" value="1"/>
</dbReference>
<evidence type="ECO:0000256" key="4">
    <source>
        <dbReference type="ARBA" id="ARBA00023295"/>
    </source>
</evidence>
<name>A0ABD5EB28_9ACTN</name>
<evidence type="ECO:0000313" key="8">
    <source>
        <dbReference type="EMBL" id="MDT0418407.1"/>
    </source>
</evidence>
<comment type="catalytic activity">
    <reaction evidence="1">
        <text>Hydrolysis of terminal, non-reducing alpha-D-galactose residues in alpha-D-galactosides, including galactose oligosaccharides, galactomannans and galactolipids.</text>
        <dbReference type="EC" id="3.2.1.22"/>
    </reaction>
</comment>
<dbReference type="Proteomes" id="UP001183607">
    <property type="component" value="Unassembled WGS sequence"/>
</dbReference>
<dbReference type="Gene3D" id="2.70.98.60">
    <property type="entry name" value="alpha-galactosidase from lactobacil brevis"/>
    <property type="match status" value="1"/>
</dbReference>
<dbReference type="InterPro" id="IPR013785">
    <property type="entry name" value="Aldolase_TIM"/>
</dbReference>
<dbReference type="InterPro" id="IPR017853">
    <property type="entry name" value="GH"/>
</dbReference>
<dbReference type="InterPro" id="IPR000111">
    <property type="entry name" value="Glyco_hydro_27/36_CS"/>
</dbReference>
<dbReference type="EC" id="3.2.1.22" evidence="2"/>
<dbReference type="EMBL" id="JAVRER010000044">
    <property type="protein sequence ID" value="MDT0418407.1"/>
    <property type="molecule type" value="Genomic_DNA"/>
</dbReference>
<dbReference type="InterPro" id="IPR013780">
    <property type="entry name" value="Glyco_hydro_b"/>
</dbReference>
<evidence type="ECO:0000256" key="3">
    <source>
        <dbReference type="ARBA" id="ARBA00022801"/>
    </source>
</evidence>
<reference evidence="9" key="1">
    <citation type="submission" date="2023-07" db="EMBL/GenBank/DDBJ databases">
        <title>30 novel species of actinomycetes from the DSMZ collection.</title>
        <authorList>
            <person name="Nouioui I."/>
        </authorList>
    </citation>
    <scope>NUCLEOTIDE SEQUENCE [LARGE SCALE GENOMIC DNA]</scope>
    <source>
        <strain evidence="9">DSM 41982</strain>
    </source>
</reference>
<keyword evidence="3 8" id="KW-0378">Hydrolase</keyword>
<organism evidence="8 9">
    <name type="scientific">Streptomyces evansiae</name>
    <dbReference type="NCBI Taxonomy" id="3075535"/>
    <lineage>
        <taxon>Bacteria</taxon>
        <taxon>Bacillati</taxon>
        <taxon>Actinomycetota</taxon>
        <taxon>Actinomycetes</taxon>
        <taxon>Kitasatosporales</taxon>
        <taxon>Streptomycetaceae</taxon>
        <taxon>Streptomyces</taxon>
    </lineage>
</organism>
<keyword evidence="4 8" id="KW-0326">Glycosidase</keyword>
<feature type="compositionally biased region" description="Low complexity" evidence="5">
    <location>
        <begin position="724"/>
        <end position="734"/>
    </location>
</feature>
<dbReference type="Gene3D" id="3.20.20.70">
    <property type="entry name" value="Aldolase class I"/>
    <property type="match status" value="1"/>
</dbReference>
<dbReference type="PROSITE" id="PS00512">
    <property type="entry name" value="ALPHA_GALACTOSIDASE"/>
    <property type="match status" value="1"/>
</dbReference>
<evidence type="ECO:0000259" key="7">
    <source>
        <dbReference type="Pfam" id="PF16875"/>
    </source>
</evidence>
<dbReference type="InterPro" id="IPR002252">
    <property type="entry name" value="Glyco_hydro_36"/>
</dbReference>
<gene>
    <name evidence="8" type="ORF">RM574_23260</name>
</gene>
<dbReference type="FunFam" id="3.20.20.70:FF:000118">
    <property type="entry name" value="Alpha-galactosidase"/>
    <property type="match status" value="1"/>
</dbReference>
<dbReference type="Pfam" id="PF16875">
    <property type="entry name" value="Glyco_hydro_36N"/>
    <property type="match status" value="1"/>
</dbReference>